<gene>
    <name evidence="2" type="ORF">H9831_14510</name>
</gene>
<dbReference type="PANTHER" id="PTHR37298:SF1">
    <property type="entry name" value="UPF0111 PROTEIN YKAA"/>
    <property type="match status" value="1"/>
</dbReference>
<accession>A0A9D1YT51</accession>
<protein>
    <submittedName>
        <fullName evidence="2">DUF47 family protein</fullName>
    </submittedName>
</protein>
<reference evidence="2" key="2">
    <citation type="submission" date="2021-04" db="EMBL/GenBank/DDBJ databases">
        <authorList>
            <person name="Gilroy R."/>
        </authorList>
    </citation>
    <scope>NUCLEOTIDE SEQUENCE</scope>
    <source>
        <strain evidence="2">ChiSxjej3B15-24422</strain>
    </source>
</reference>
<dbReference type="Gene3D" id="1.20.58.220">
    <property type="entry name" value="Phosphate transport system protein phou homolog 2, domain 2"/>
    <property type="match status" value="1"/>
</dbReference>
<dbReference type="Pfam" id="PF01865">
    <property type="entry name" value="PhoU_div"/>
    <property type="match status" value="1"/>
</dbReference>
<dbReference type="EMBL" id="DXDD01000177">
    <property type="protein sequence ID" value="HIY61863.1"/>
    <property type="molecule type" value="Genomic_DNA"/>
</dbReference>
<sequence length="208" mass="24325">MAKKQDSVYFDSFIKCTDYSCQAAHMLEETMADFDAGKMEERMAAIHTVEHSADMEKHSLLNTLIKAFITPIDREDIMMLSQNIDELTDNIEDVLIRIYYNNIQQIRPDALELMRIVCRCCEAVRQMMEEFADFRHSTKKLHEQIVRINSMEEEADKVYIDSMHRLHTTCSDPMTVMTWREIYSYLEKCADSCEHVADIVESVVMKNS</sequence>
<reference evidence="2" key="1">
    <citation type="journal article" date="2021" name="PeerJ">
        <title>Extensive microbial diversity within the chicken gut microbiome revealed by metagenomics and culture.</title>
        <authorList>
            <person name="Gilroy R."/>
            <person name="Ravi A."/>
            <person name="Getino M."/>
            <person name="Pursley I."/>
            <person name="Horton D.L."/>
            <person name="Alikhan N.F."/>
            <person name="Baker D."/>
            <person name="Gharbi K."/>
            <person name="Hall N."/>
            <person name="Watson M."/>
            <person name="Adriaenssens E.M."/>
            <person name="Foster-Nyarko E."/>
            <person name="Jarju S."/>
            <person name="Secka A."/>
            <person name="Antonio M."/>
            <person name="Oren A."/>
            <person name="Chaudhuri R.R."/>
            <person name="La Ragione R."/>
            <person name="Hildebrand F."/>
            <person name="Pallen M.J."/>
        </authorList>
    </citation>
    <scope>NUCLEOTIDE SEQUENCE</scope>
    <source>
        <strain evidence="2">ChiSxjej3B15-24422</strain>
    </source>
</reference>
<dbReference type="Proteomes" id="UP000824007">
    <property type="component" value="Unassembled WGS sequence"/>
</dbReference>
<dbReference type="AlphaFoldDB" id="A0A9D1YT51"/>
<evidence type="ECO:0000313" key="3">
    <source>
        <dbReference type="Proteomes" id="UP000824007"/>
    </source>
</evidence>
<name>A0A9D1YT51_9FIRM</name>
<dbReference type="InterPro" id="IPR052912">
    <property type="entry name" value="UPF0111_domain"/>
</dbReference>
<organism evidence="2 3">
    <name type="scientific">Candidatus Eisenbergiella pullistercoris</name>
    <dbReference type="NCBI Taxonomy" id="2838555"/>
    <lineage>
        <taxon>Bacteria</taxon>
        <taxon>Bacillati</taxon>
        <taxon>Bacillota</taxon>
        <taxon>Clostridia</taxon>
        <taxon>Lachnospirales</taxon>
        <taxon>Lachnospiraceae</taxon>
        <taxon>Eisenbergiella</taxon>
    </lineage>
</organism>
<dbReference type="PANTHER" id="PTHR37298">
    <property type="entry name" value="UPF0111 PROTEIN YKAA"/>
    <property type="match status" value="1"/>
</dbReference>
<evidence type="ECO:0000256" key="1">
    <source>
        <dbReference type="ARBA" id="ARBA00008591"/>
    </source>
</evidence>
<dbReference type="InterPro" id="IPR038078">
    <property type="entry name" value="PhoU-like_sf"/>
</dbReference>
<dbReference type="SUPFAM" id="SSF109755">
    <property type="entry name" value="PhoU-like"/>
    <property type="match status" value="1"/>
</dbReference>
<dbReference type="InterPro" id="IPR018445">
    <property type="entry name" value="Put_Phosphate_transp_reg"/>
</dbReference>
<evidence type="ECO:0000313" key="2">
    <source>
        <dbReference type="EMBL" id="HIY61863.1"/>
    </source>
</evidence>
<comment type="similarity">
    <text evidence="1">Belongs to the UPF0111 family.</text>
</comment>
<proteinExistence type="inferred from homology"/>
<comment type="caution">
    <text evidence="2">The sequence shown here is derived from an EMBL/GenBank/DDBJ whole genome shotgun (WGS) entry which is preliminary data.</text>
</comment>